<accession>A0A6M0U6L8</accession>
<dbReference type="InterPro" id="IPR023408">
    <property type="entry name" value="MscS_beta-dom_sf"/>
</dbReference>
<comment type="subcellular location">
    <subcellularLocation>
        <location evidence="1">Cell membrane</location>
        <topology evidence="1">Multi-pass membrane protein</topology>
    </subcellularLocation>
</comment>
<proteinExistence type="inferred from homology"/>
<dbReference type="PANTHER" id="PTHR30221:SF1">
    <property type="entry name" value="SMALL-CONDUCTANCE MECHANOSENSITIVE CHANNEL"/>
    <property type="match status" value="1"/>
</dbReference>
<comment type="similarity">
    <text evidence="2">Belongs to the MscS (TC 1.A.23) family.</text>
</comment>
<dbReference type="KEGG" id="cbut:ATN24_09275"/>
<dbReference type="InterPro" id="IPR049278">
    <property type="entry name" value="MS_channel_C"/>
</dbReference>
<dbReference type="RefSeq" id="WP_002579974.1">
    <property type="nucleotide sequence ID" value="NZ_BKBB01000001.1"/>
</dbReference>
<keyword evidence="6" id="KW-0472">Membrane</keyword>
<organism evidence="7">
    <name type="scientific">Clostridium butyricum</name>
    <dbReference type="NCBI Taxonomy" id="1492"/>
    <lineage>
        <taxon>Bacteria</taxon>
        <taxon>Bacillati</taxon>
        <taxon>Bacillota</taxon>
        <taxon>Clostridia</taxon>
        <taxon>Eubacteriales</taxon>
        <taxon>Clostridiaceae</taxon>
        <taxon>Clostridium</taxon>
    </lineage>
</organism>
<dbReference type="InterPro" id="IPR045275">
    <property type="entry name" value="MscS_archaea/bacteria_type"/>
</dbReference>
<gene>
    <name evidence="7" type="primary">mscS</name>
    <name evidence="7" type="ORF">CBLFYP62_02394</name>
</gene>
<dbReference type="EMBL" id="CACRTU010000022">
    <property type="protein sequence ID" value="VYU44473.1"/>
    <property type="molecule type" value="Genomic_DNA"/>
</dbReference>
<dbReference type="Pfam" id="PF21082">
    <property type="entry name" value="MS_channel_3rd"/>
    <property type="match status" value="1"/>
</dbReference>
<keyword evidence="5" id="KW-1133">Transmembrane helix</keyword>
<dbReference type="Gene3D" id="1.10.287.1260">
    <property type="match status" value="1"/>
</dbReference>
<protein>
    <submittedName>
        <fullName evidence="7">Small-conductance mechanosensitive channel</fullName>
    </submittedName>
</protein>
<sequence length="277" mass="31067">MKIYEQALEKFYEWLSTSGLKIVIGLLLVWIGFKIITRVIKAANKVMERRNVDVTLASFLDGFMNICLKLLLVLMIMNYVGLSTSGIIALLGSAGIAVGLALKESLSNFAGGVIILFIRPFNVGDYIEGAGESGKVDKIGIFYTHMSTVDNKQILVPNGTLANGIVRNYTAQEMRRVDLTFCVGYDQDIRAVKNAIFSVINKEELILNEPEPFVAVSELADSSVNFITRVWTETDNYWKVYYSLLENVKIKFDEENISIPYPQMSIHVNKTQENTIN</sequence>
<dbReference type="OrthoDB" id="9809206at2"/>
<keyword evidence="4" id="KW-0812">Transmembrane</keyword>
<dbReference type="Gene3D" id="2.30.30.60">
    <property type="match status" value="1"/>
</dbReference>
<evidence type="ECO:0000256" key="3">
    <source>
        <dbReference type="ARBA" id="ARBA00022475"/>
    </source>
</evidence>
<evidence type="ECO:0000256" key="2">
    <source>
        <dbReference type="ARBA" id="ARBA00008017"/>
    </source>
</evidence>
<dbReference type="GO" id="GO:0008381">
    <property type="term" value="F:mechanosensitive monoatomic ion channel activity"/>
    <property type="evidence" value="ECO:0007669"/>
    <property type="project" value="InterPro"/>
</dbReference>
<evidence type="ECO:0000256" key="6">
    <source>
        <dbReference type="ARBA" id="ARBA00023136"/>
    </source>
</evidence>
<name>A0A6M0U6L8_CLOBU</name>
<dbReference type="InterPro" id="IPR010920">
    <property type="entry name" value="LSM_dom_sf"/>
</dbReference>
<evidence type="ECO:0000256" key="5">
    <source>
        <dbReference type="ARBA" id="ARBA00022989"/>
    </source>
</evidence>
<dbReference type="PANTHER" id="PTHR30221">
    <property type="entry name" value="SMALL-CONDUCTANCE MECHANOSENSITIVE CHANNEL"/>
    <property type="match status" value="1"/>
</dbReference>
<dbReference type="GO" id="GO:0005886">
    <property type="term" value="C:plasma membrane"/>
    <property type="evidence" value="ECO:0007669"/>
    <property type="project" value="UniProtKB-SubCell"/>
</dbReference>
<dbReference type="SUPFAM" id="SSF82689">
    <property type="entry name" value="Mechanosensitive channel protein MscS (YggB), C-terminal domain"/>
    <property type="match status" value="1"/>
</dbReference>
<dbReference type="AlphaFoldDB" id="A0A6M0U6L8"/>
<evidence type="ECO:0000256" key="1">
    <source>
        <dbReference type="ARBA" id="ARBA00004651"/>
    </source>
</evidence>
<dbReference type="InterPro" id="IPR011066">
    <property type="entry name" value="MscS_channel_C_sf"/>
</dbReference>
<reference evidence="7" key="1">
    <citation type="submission" date="2019-11" db="EMBL/GenBank/DDBJ databases">
        <authorList>
            <person name="Feng L."/>
        </authorList>
    </citation>
    <scope>NUCLEOTIDE SEQUENCE</scope>
    <source>
        <strain evidence="7">CButyricumLFYP62</strain>
    </source>
</reference>
<dbReference type="Pfam" id="PF00924">
    <property type="entry name" value="MS_channel_2nd"/>
    <property type="match status" value="1"/>
</dbReference>
<evidence type="ECO:0000256" key="4">
    <source>
        <dbReference type="ARBA" id="ARBA00022692"/>
    </source>
</evidence>
<dbReference type="InterPro" id="IPR011014">
    <property type="entry name" value="MscS_channel_TM-2"/>
</dbReference>
<dbReference type="InterPro" id="IPR006685">
    <property type="entry name" value="MscS_channel_2nd"/>
</dbReference>
<keyword evidence="3" id="KW-1003">Cell membrane</keyword>
<dbReference type="SUPFAM" id="SSF82861">
    <property type="entry name" value="Mechanosensitive channel protein MscS (YggB), transmembrane region"/>
    <property type="match status" value="1"/>
</dbReference>
<evidence type="ECO:0000313" key="7">
    <source>
        <dbReference type="EMBL" id="VYU44473.1"/>
    </source>
</evidence>
<dbReference type="SUPFAM" id="SSF50182">
    <property type="entry name" value="Sm-like ribonucleoproteins"/>
    <property type="match status" value="1"/>
</dbReference>
<dbReference type="Gene3D" id="3.30.70.100">
    <property type="match status" value="1"/>
</dbReference>